<comment type="caution">
    <text evidence="2">The sequence shown here is derived from an EMBL/GenBank/DDBJ whole genome shotgun (WGS) entry which is preliminary data.</text>
</comment>
<gene>
    <name evidence="2" type="ORF">VK792_15575</name>
</gene>
<sequence length="187" mass="20954">MQHAYFFGYGSLVNRGTHAFDPAHKARCHGWRRAWRFTDLRDVSFLTVIRDPACAIDGLMAGVPHEDWDALDQREHAYDRLPAAHSVVHDAGPDLDIAIYAIAPDRLNMPDEHHPVLLSYVDVVVQGYLKEYGAAGAEHFFDTTTGWEAPILDDRATPRYPRAQRLSDAERAVVDAGLARMGSKVFV</sequence>
<accession>A0ABU6HKA2</accession>
<evidence type="ECO:0000313" key="3">
    <source>
        <dbReference type="Proteomes" id="UP001348149"/>
    </source>
</evidence>
<feature type="domain" description="Gamma-glutamylcyclotransferase AIG2-like" evidence="1">
    <location>
        <begin position="7"/>
        <end position="104"/>
    </location>
</feature>
<dbReference type="CDD" id="cd06661">
    <property type="entry name" value="GGCT_like"/>
    <property type="match status" value="1"/>
</dbReference>
<dbReference type="InterPro" id="IPR036568">
    <property type="entry name" value="GGCT-like_sf"/>
</dbReference>
<dbReference type="RefSeq" id="WP_326298691.1">
    <property type="nucleotide sequence ID" value="NZ_JAYLLH010000027.1"/>
</dbReference>
<organism evidence="2 3">
    <name type="scientific">Mesobacterium hydrothermale</name>
    <dbReference type="NCBI Taxonomy" id="3111907"/>
    <lineage>
        <taxon>Bacteria</taxon>
        <taxon>Pseudomonadati</taxon>
        <taxon>Pseudomonadota</taxon>
        <taxon>Alphaproteobacteria</taxon>
        <taxon>Rhodobacterales</taxon>
        <taxon>Roseobacteraceae</taxon>
        <taxon>Mesobacterium</taxon>
    </lineage>
</organism>
<dbReference type="Gene3D" id="3.10.490.10">
    <property type="entry name" value="Gamma-glutamyl cyclotransferase-like"/>
    <property type="match status" value="1"/>
</dbReference>
<evidence type="ECO:0000259" key="1">
    <source>
        <dbReference type="Pfam" id="PF06094"/>
    </source>
</evidence>
<dbReference type="EMBL" id="JAYLLH010000027">
    <property type="protein sequence ID" value="MEC3862711.1"/>
    <property type="molecule type" value="Genomic_DNA"/>
</dbReference>
<dbReference type="InterPro" id="IPR009288">
    <property type="entry name" value="AIG2-like_dom"/>
</dbReference>
<reference evidence="2 3" key="1">
    <citation type="submission" date="2024-01" db="EMBL/GenBank/DDBJ databases">
        <title>Mesobacterium rodlantinim sp. nov., isolated from shallow sea hydrothermal systems off Kueishantao Island.</title>
        <authorList>
            <person name="Su Z."/>
            <person name="Tang K."/>
        </authorList>
    </citation>
    <scope>NUCLEOTIDE SEQUENCE [LARGE SCALE GENOMIC DNA]</scope>
    <source>
        <strain evidence="2 3">TK19101</strain>
    </source>
</reference>
<name>A0ABU6HKA2_9RHOB</name>
<dbReference type="SUPFAM" id="SSF110857">
    <property type="entry name" value="Gamma-glutamyl cyclotransferase-like"/>
    <property type="match status" value="1"/>
</dbReference>
<keyword evidence="3" id="KW-1185">Reference proteome</keyword>
<evidence type="ECO:0000313" key="2">
    <source>
        <dbReference type="EMBL" id="MEC3862711.1"/>
    </source>
</evidence>
<protein>
    <submittedName>
        <fullName evidence="2">Gamma-glutamylcyclotransferase family protein</fullName>
    </submittedName>
</protein>
<dbReference type="Proteomes" id="UP001348149">
    <property type="component" value="Unassembled WGS sequence"/>
</dbReference>
<dbReference type="Pfam" id="PF06094">
    <property type="entry name" value="GGACT"/>
    <property type="match status" value="1"/>
</dbReference>
<proteinExistence type="predicted"/>
<dbReference type="InterPro" id="IPR013024">
    <property type="entry name" value="GGCT-like"/>
</dbReference>